<accession>A0A5E4CB43</accession>
<proteinExistence type="predicted"/>
<keyword evidence="3" id="KW-1185">Reference proteome</keyword>
<gene>
    <name evidence="1" type="ORF">MONAX_5E001035</name>
    <name evidence="2" type="ORF">MONAX_5E035680</name>
</gene>
<evidence type="ECO:0000313" key="2">
    <source>
        <dbReference type="EMBL" id="VTJ78072.1"/>
    </source>
</evidence>
<reference evidence="2 3" key="1">
    <citation type="submission" date="2019-04" db="EMBL/GenBank/DDBJ databases">
        <authorList>
            <person name="Alioto T."/>
            <person name="Alioto T."/>
        </authorList>
    </citation>
    <scope>NUCLEOTIDE SEQUENCE [LARGE SCALE GENOMIC DNA]</scope>
</reference>
<name>A0A5E4CB43_MARMO</name>
<dbReference type="EMBL" id="CABDUW010001034">
    <property type="protein sequence ID" value="VTJ78071.1"/>
    <property type="molecule type" value="Genomic_DNA"/>
</dbReference>
<evidence type="ECO:0000313" key="1">
    <source>
        <dbReference type="EMBL" id="VTJ78071.1"/>
    </source>
</evidence>
<evidence type="ECO:0000313" key="3">
    <source>
        <dbReference type="Proteomes" id="UP000335636"/>
    </source>
</evidence>
<dbReference type="Proteomes" id="UP000335636">
    <property type="component" value="Unassembled WGS sequence"/>
</dbReference>
<dbReference type="EMBL" id="CABDUW010001034">
    <property type="protein sequence ID" value="VTJ78072.1"/>
    <property type="molecule type" value="Genomic_DNA"/>
</dbReference>
<sequence>MDCIVTCLEDSLRRGGDMHVRKGPDSVEDEESRETEPFLPSWGRYRVALLLSH</sequence>
<organism evidence="2 3">
    <name type="scientific">Marmota monax</name>
    <name type="common">Woodchuck</name>
    <dbReference type="NCBI Taxonomy" id="9995"/>
    <lineage>
        <taxon>Eukaryota</taxon>
        <taxon>Metazoa</taxon>
        <taxon>Chordata</taxon>
        <taxon>Craniata</taxon>
        <taxon>Vertebrata</taxon>
        <taxon>Euteleostomi</taxon>
        <taxon>Mammalia</taxon>
        <taxon>Eutheria</taxon>
        <taxon>Euarchontoglires</taxon>
        <taxon>Glires</taxon>
        <taxon>Rodentia</taxon>
        <taxon>Sciuromorpha</taxon>
        <taxon>Sciuridae</taxon>
        <taxon>Xerinae</taxon>
        <taxon>Marmotini</taxon>
        <taxon>Marmota</taxon>
    </lineage>
</organism>
<protein>
    <submittedName>
        <fullName evidence="2">Uncharacterized protein</fullName>
    </submittedName>
</protein>
<dbReference type="AlphaFoldDB" id="A0A5E4CB43"/>